<dbReference type="Proteomes" id="UP000314983">
    <property type="component" value="Chromosome 19"/>
</dbReference>
<dbReference type="Pfam" id="PF00079">
    <property type="entry name" value="Serpin"/>
    <property type="match status" value="1"/>
</dbReference>
<accession>A0A4W4FHL4</accession>
<evidence type="ECO:0000313" key="4">
    <source>
        <dbReference type="Ensembl" id="ENSEEEP00000023427.2"/>
    </source>
</evidence>
<dbReference type="InterPro" id="IPR042178">
    <property type="entry name" value="Serpin_sf_1"/>
</dbReference>
<feature type="chain" id="PRO_5044340468" evidence="2">
    <location>
        <begin position="22"/>
        <end position="337"/>
    </location>
</feature>
<dbReference type="InterPro" id="IPR042185">
    <property type="entry name" value="Serpin_sf_2"/>
</dbReference>
<dbReference type="InterPro" id="IPR036186">
    <property type="entry name" value="Serpin_sf"/>
</dbReference>
<keyword evidence="2" id="KW-0732">Signal</keyword>
<dbReference type="SUPFAM" id="SSF56574">
    <property type="entry name" value="Serpins"/>
    <property type="match status" value="1"/>
</dbReference>
<sequence>HATHCCSALTFFNLLLVCVGSSTFEGPSAPGEPQQTGFSLNHPRHQTNTLVPLVLLAGSLGALSHAAKGNHSQATLGSPKDHRREEAGRRSSDRRTEVNARMEWDRLHSAQFLGSLLQARYGPGHVALGAGGGEADMEEQLVGEPLTQRPDAKEGATILANTWCSKEPFPFALWFWDRCFDQENQDLRFFLGTKYSKVCMMHRAGKQSAYDDVENMELELELGLCGGQSDFYSSLFLQEQLAVLGVEDAWDPKVADFSALYGRGKGTLHLGSVVHWAFLELASESGGEDGTSEDEHVEKPKLFYADHSFIVLVKEYSMGLCRAGQALTDGPTVRDRL</sequence>
<feature type="compositionally biased region" description="Basic and acidic residues" evidence="1">
    <location>
        <begin position="79"/>
        <end position="97"/>
    </location>
</feature>
<proteinExistence type="predicted"/>
<reference evidence="5" key="1">
    <citation type="journal article" date="2014" name="Science">
        <title>Nonhuman genetics. Genomic basis for the convergent evolution of electric organs.</title>
        <authorList>
            <person name="Gallant J.R."/>
            <person name="Traeger L.L."/>
            <person name="Volkening J.D."/>
            <person name="Moffett H."/>
            <person name="Chen P.H."/>
            <person name="Novina C.D."/>
            <person name="Phillips G.N.Jr."/>
            <person name="Anand R."/>
            <person name="Wells G.B."/>
            <person name="Pinch M."/>
            <person name="Guth R."/>
            <person name="Unguez G.A."/>
            <person name="Albert J.S."/>
            <person name="Zakon H.H."/>
            <person name="Samanta M.P."/>
            <person name="Sussman M.R."/>
        </authorList>
    </citation>
    <scope>NUCLEOTIDE SEQUENCE [LARGE SCALE GENOMIC DNA]</scope>
</reference>
<dbReference type="AlphaFoldDB" id="A0A4W4FHL4"/>
<evidence type="ECO:0000259" key="3">
    <source>
        <dbReference type="Pfam" id="PF00079"/>
    </source>
</evidence>
<dbReference type="GeneTree" id="ENSGT00940000167281"/>
<name>A0A4W4FHL4_ELEEL</name>
<dbReference type="Gene3D" id="2.30.39.10">
    <property type="entry name" value="Alpha-1-antitrypsin, domain 1"/>
    <property type="match status" value="1"/>
</dbReference>
<organism evidence="4 5">
    <name type="scientific">Electrophorus electricus</name>
    <name type="common">Electric eel</name>
    <name type="synonym">Gymnotus electricus</name>
    <dbReference type="NCBI Taxonomy" id="8005"/>
    <lineage>
        <taxon>Eukaryota</taxon>
        <taxon>Metazoa</taxon>
        <taxon>Chordata</taxon>
        <taxon>Craniata</taxon>
        <taxon>Vertebrata</taxon>
        <taxon>Euteleostomi</taxon>
        <taxon>Actinopterygii</taxon>
        <taxon>Neopterygii</taxon>
        <taxon>Teleostei</taxon>
        <taxon>Ostariophysi</taxon>
        <taxon>Gymnotiformes</taxon>
        <taxon>Gymnotoidei</taxon>
        <taxon>Gymnotidae</taxon>
        <taxon>Electrophorus</taxon>
    </lineage>
</organism>
<protein>
    <submittedName>
        <fullName evidence="4">Serine (or cysteine) peptidase inhibitor, clade H, member 2</fullName>
    </submittedName>
</protein>
<dbReference type="Ensembl" id="ENSEEET00000023693.2">
    <property type="protein sequence ID" value="ENSEEEP00000023427.2"/>
    <property type="gene ID" value="ENSEEEG00000011352.2"/>
</dbReference>
<keyword evidence="5" id="KW-1185">Reference proteome</keyword>
<reference evidence="4" key="4">
    <citation type="submission" date="2025-08" db="UniProtKB">
        <authorList>
            <consortium name="Ensembl"/>
        </authorList>
    </citation>
    <scope>IDENTIFICATION</scope>
</reference>
<feature type="region of interest" description="Disordered" evidence="1">
    <location>
        <begin position="67"/>
        <end position="97"/>
    </location>
</feature>
<reference evidence="4" key="3">
    <citation type="submission" date="2020-05" db="EMBL/GenBank/DDBJ databases">
        <title>Electrophorus electricus (electric eel) genome, fEleEle1, primary haplotype.</title>
        <authorList>
            <person name="Myers G."/>
            <person name="Meyer A."/>
            <person name="Fedrigo O."/>
            <person name="Formenti G."/>
            <person name="Rhie A."/>
            <person name="Tracey A."/>
            <person name="Sims Y."/>
            <person name="Jarvis E.D."/>
        </authorList>
    </citation>
    <scope>NUCLEOTIDE SEQUENCE [LARGE SCALE GENOMIC DNA]</scope>
</reference>
<feature type="signal peptide" evidence="2">
    <location>
        <begin position="1"/>
        <end position="21"/>
    </location>
</feature>
<reference evidence="5" key="2">
    <citation type="journal article" date="2017" name="Sci. Adv.">
        <title>A tail of two voltages: Proteomic comparison of the three electric organs of the electric eel.</title>
        <authorList>
            <person name="Traeger L.L."/>
            <person name="Sabat G."/>
            <person name="Barrett-Wilt G.A."/>
            <person name="Wells G.B."/>
            <person name="Sussman M.R."/>
        </authorList>
    </citation>
    <scope>NUCLEOTIDE SEQUENCE [LARGE SCALE GENOMIC DNA]</scope>
</reference>
<feature type="domain" description="Serpin" evidence="3">
    <location>
        <begin position="234"/>
        <end position="317"/>
    </location>
</feature>
<evidence type="ECO:0000313" key="5">
    <source>
        <dbReference type="Proteomes" id="UP000314983"/>
    </source>
</evidence>
<dbReference type="InterPro" id="IPR023796">
    <property type="entry name" value="Serpin_dom"/>
</dbReference>
<reference evidence="4" key="5">
    <citation type="submission" date="2025-09" db="UniProtKB">
        <authorList>
            <consortium name="Ensembl"/>
        </authorList>
    </citation>
    <scope>IDENTIFICATION</scope>
</reference>
<dbReference type="Gene3D" id="3.30.497.10">
    <property type="entry name" value="Antithrombin, subunit I, domain 2"/>
    <property type="match status" value="1"/>
</dbReference>
<evidence type="ECO:0000256" key="2">
    <source>
        <dbReference type="SAM" id="SignalP"/>
    </source>
</evidence>
<evidence type="ECO:0000256" key="1">
    <source>
        <dbReference type="SAM" id="MobiDB-lite"/>
    </source>
</evidence>